<dbReference type="Proteomes" id="UP000712281">
    <property type="component" value="Unassembled WGS sequence"/>
</dbReference>
<sequence>MIQESLQLATVEPSTRHNTQRLSKLTLQHRSTVANQNRPTQKEKNRSTVVKENGKRLLHSHYGNTHHAYRGV</sequence>
<gene>
    <name evidence="2" type="ORF">F2Q68_00044140</name>
</gene>
<comment type="caution">
    <text evidence="2">The sequence shown here is derived from an EMBL/GenBank/DDBJ whole genome shotgun (WGS) entry which is preliminary data.</text>
</comment>
<evidence type="ECO:0000313" key="2">
    <source>
        <dbReference type="EMBL" id="KAF2605945.1"/>
    </source>
</evidence>
<evidence type="ECO:0000256" key="1">
    <source>
        <dbReference type="SAM" id="MobiDB-lite"/>
    </source>
</evidence>
<feature type="region of interest" description="Disordered" evidence="1">
    <location>
        <begin position="1"/>
        <end position="21"/>
    </location>
</feature>
<reference evidence="2" key="1">
    <citation type="submission" date="2019-12" db="EMBL/GenBank/DDBJ databases">
        <title>Genome sequencing and annotation of Brassica cretica.</title>
        <authorList>
            <person name="Studholme D.J."/>
            <person name="Sarris P.F."/>
        </authorList>
    </citation>
    <scope>NUCLEOTIDE SEQUENCE</scope>
    <source>
        <strain evidence="2">PFS-001/15</strain>
        <tissue evidence="2">Leaf</tissue>
    </source>
</reference>
<proteinExistence type="predicted"/>
<name>A0A8S9LG39_BRACR</name>
<accession>A0A8S9LG39</accession>
<organism evidence="2 3">
    <name type="scientific">Brassica cretica</name>
    <name type="common">Mustard</name>
    <dbReference type="NCBI Taxonomy" id="69181"/>
    <lineage>
        <taxon>Eukaryota</taxon>
        <taxon>Viridiplantae</taxon>
        <taxon>Streptophyta</taxon>
        <taxon>Embryophyta</taxon>
        <taxon>Tracheophyta</taxon>
        <taxon>Spermatophyta</taxon>
        <taxon>Magnoliopsida</taxon>
        <taxon>eudicotyledons</taxon>
        <taxon>Gunneridae</taxon>
        <taxon>Pentapetalae</taxon>
        <taxon>rosids</taxon>
        <taxon>malvids</taxon>
        <taxon>Brassicales</taxon>
        <taxon>Brassicaceae</taxon>
        <taxon>Brassiceae</taxon>
        <taxon>Brassica</taxon>
    </lineage>
</organism>
<evidence type="ECO:0000313" key="3">
    <source>
        <dbReference type="Proteomes" id="UP000712281"/>
    </source>
</evidence>
<dbReference type="EMBL" id="QGKW02000276">
    <property type="protein sequence ID" value="KAF2605945.1"/>
    <property type="molecule type" value="Genomic_DNA"/>
</dbReference>
<dbReference type="AlphaFoldDB" id="A0A8S9LG39"/>
<protein>
    <submittedName>
        <fullName evidence="2">Uncharacterized protein</fullName>
    </submittedName>
</protein>